<name>A0A173XNF3_9ACTN</name>
<evidence type="ECO:0000256" key="2">
    <source>
        <dbReference type="SAM" id="Phobius"/>
    </source>
</evidence>
<feature type="domain" description="NodB homology" evidence="3">
    <location>
        <begin position="248"/>
        <end position="427"/>
    </location>
</feature>
<dbReference type="InterPro" id="IPR050248">
    <property type="entry name" value="Polysacc_deacetylase_ArnD"/>
</dbReference>
<dbReference type="PROSITE" id="PS51677">
    <property type="entry name" value="NODB"/>
    <property type="match status" value="1"/>
</dbReference>
<dbReference type="CDD" id="cd10917">
    <property type="entry name" value="CE4_NodB_like_6s_7s"/>
    <property type="match status" value="1"/>
</dbReference>
<proteinExistence type="predicted"/>
<sequence>MRQNGSNLNGRSGARPTARRDLGQLPSGQRKRHRKPGAMYLNHSRGFSDRSARIGNSRTPRRSSRLPYALIAVGCALVLFIAAVVGYVNRSVDVELNGQKTAVRVGSTLQNLIDDQELTDAYDAGDLLAVDDSVLKRHGGEKLSVKVDGKRVKQGKWDSRELEGGEKVTVKDGRNVYEKHEVQATTIEPKLKVEGTGAIEYVKTWGVQGRSEVWVGEQSGKTQDRGEVVPATDCVVECASVAPKGNEKYVALTFDEGPSGATKQILQVLKEKGATATFFLSGDAAEASPAAAKAIVDAGCEVGSNSYSDDSLKGEERETVRKQITKGTEAIKSATGVETMLLRAPYAAFDEQNWIDSMDLVSAVVSWNIDSGDWLLNGADEQVSTVLDSMTPGNIVLLTDSDECAEQTLEALPQIIDGLVADGYKIVTLSDLVKTDTALSKKLTSLTKVSMPKNAVFPQFPEDDDTTE</sequence>
<keyword evidence="4" id="KW-0326">Glycosidase</keyword>
<dbReference type="RefSeq" id="WP_253276025.1">
    <property type="nucleotide sequence ID" value="NZ_CYYP01000002.1"/>
</dbReference>
<dbReference type="Proteomes" id="UP000095468">
    <property type="component" value="Unassembled WGS sequence"/>
</dbReference>
<dbReference type="AlphaFoldDB" id="A0A173XNF3"/>
<dbReference type="InterPro" id="IPR011330">
    <property type="entry name" value="Glyco_hydro/deAcase_b/a-brl"/>
</dbReference>
<organism evidence="4 5">
    <name type="scientific">Collinsella aerofaciens</name>
    <dbReference type="NCBI Taxonomy" id="74426"/>
    <lineage>
        <taxon>Bacteria</taxon>
        <taxon>Bacillati</taxon>
        <taxon>Actinomycetota</taxon>
        <taxon>Coriobacteriia</taxon>
        <taxon>Coriobacteriales</taxon>
        <taxon>Coriobacteriaceae</taxon>
        <taxon>Collinsella</taxon>
    </lineage>
</organism>
<dbReference type="GO" id="GO:0016798">
    <property type="term" value="F:hydrolase activity, acting on glycosyl bonds"/>
    <property type="evidence" value="ECO:0007669"/>
    <property type="project" value="UniProtKB-KW"/>
</dbReference>
<dbReference type="PANTHER" id="PTHR10587:SF128">
    <property type="entry name" value="POLYSACCHARIDE DEACETYLASE PDAB-RELATED"/>
    <property type="match status" value="1"/>
</dbReference>
<feature type="compositionally biased region" description="Polar residues" evidence="1">
    <location>
        <begin position="1"/>
        <end position="10"/>
    </location>
</feature>
<feature type="transmembrane region" description="Helical" evidence="2">
    <location>
        <begin position="66"/>
        <end position="88"/>
    </location>
</feature>
<dbReference type="EMBL" id="CYYP01000002">
    <property type="protein sequence ID" value="CUN53421.1"/>
    <property type="molecule type" value="Genomic_DNA"/>
</dbReference>
<keyword evidence="2" id="KW-0812">Transmembrane</keyword>
<keyword evidence="4" id="KW-0624">Polysaccharide degradation</keyword>
<dbReference type="GO" id="GO:0045493">
    <property type="term" value="P:xylan catabolic process"/>
    <property type="evidence" value="ECO:0007669"/>
    <property type="project" value="UniProtKB-KW"/>
</dbReference>
<dbReference type="GO" id="GO:0016020">
    <property type="term" value="C:membrane"/>
    <property type="evidence" value="ECO:0007669"/>
    <property type="project" value="TreeGrafter"/>
</dbReference>
<dbReference type="GO" id="GO:0016810">
    <property type="term" value="F:hydrolase activity, acting on carbon-nitrogen (but not peptide) bonds"/>
    <property type="evidence" value="ECO:0007669"/>
    <property type="project" value="InterPro"/>
</dbReference>
<dbReference type="PANTHER" id="PTHR10587">
    <property type="entry name" value="GLYCOSYL TRANSFERASE-RELATED"/>
    <property type="match status" value="1"/>
</dbReference>
<keyword evidence="2" id="KW-1133">Transmembrane helix</keyword>
<gene>
    <name evidence="4" type="ORF">ERS852381_00347</name>
</gene>
<evidence type="ECO:0000256" key="1">
    <source>
        <dbReference type="SAM" id="MobiDB-lite"/>
    </source>
</evidence>
<dbReference type="SUPFAM" id="SSF88713">
    <property type="entry name" value="Glycoside hydrolase/deacetylase"/>
    <property type="match status" value="1"/>
</dbReference>
<reference evidence="4 5" key="1">
    <citation type="submission" date="2015-09" db="EMBL/GenBank/DDBJ databases">
        <authorList>
            <consortium name="Pathogen Informatics"/>
        </authorList>
    </citation>
    <scope>NUCLEOTIDE SEQUENCE [LARGE SCALE GENOMIC DNA]</scope>
    <source>
        <strain evidence="4 5">2789STDY5608823</strain>
    </source>
</reference>
<dbReference type="Pfam" id="PF01522">
    <property type="entry name" value="Polysacc_deac_1"/>
    <property type="match status" value="1"/>
</dbReference>
<evidence type="ECO:0000313" key="5">
    <source>
        <dbReference type="Proteomes" id="UP000095468"/>
    </source>
</evidence>
<dbReference type="InterPro" id="IPR002509">
    <property type="entry name" value="NODB_dom"/>
</dbReference>
<keyword evidence="4" id="KW-0858">Xylan degradation</keyword>
<feature type="region of interest" description="Disordered" evidence="1">
    <location>
        <begin position="1"/>
        <end position="61"/>
    </location>
</feature>
<evidence type="ECO:0000259" key="3">
    <source>
        <dbReference type="PROSITE" id="PS51677"/>
    </source>
</evidence>
<keyword evidence="4" id="KW-0119">Carbohydrate metabolism</keyword>
<protein>
    <submittedName>
        <fullName evidence="4">Bifunctional xylanase/deacetylase</fullName>
    </submittedName>
</protein>
<evidence type="ECO:0000313" key="4">
    <source>
        <dbReference type="EMBL" id="CUN53421.1"/>
    </source>
</evidence>
<dbReference type="Gene3D" id="3.20.20.370">
    <property type="entry name" value="Glycoside hydrolase/deacetylase"/>
    <property type="match status" value="1"/>
</dbReference>
<keyword evidence="4" id="KW-0378">Hydrolase</keyword>
<keyword evidence="2" id="KW-0472">Membrane</keyword>
<accession>A0A173XNF3</accession>